<keyword evidence="2" id="KW-1185">Reference proteome</keyword>
<comment type="caution">
    <text evidence="1">The sequence shown here is derived from an EMBL/GenBank/DDBJ whole genome shotgun (WGS) entry which is preliminary data.</text>
</comment>
<reference evidence="1" key="1">
    <citation type="submission" date="2021-11" db="EMBL/GenBank/DDBJ databases">
        <authorList>
            <consortium name="Genoscope - CEA"/>
            <person name="William W."/>
        </authorList>
    </citation>
    <scope>NUCLEOTIDE SEQUENCE</scope>
</reference>
<gene>
    <name evidence="1" type="ORF">PECAL_6P02660</name>
</gene>
<evidence type="ECO:0000313" key="2">
    <source>
        <dbReference type="Proteomes" id="UP000789595"/>
    </source>
</evidence>
<evidence type="ECO:0000313" key="1">
    <source>
        <dbReference type="EMBL" id="CAH0378670.1"/>
    </source>
</evidence>
<accession>A0A8J2SW82</accession>
<name>A0A8J2SW82_9STRA</name>
<sequence>MASPADDGVWASCCDRRGVSLCRAAAGAAPRSIARRGLAGARACRSCRPRRLASYCWVPRRGAGRPASAFEPPAAARCTGPTGIAARRDFATSLAAAQMETS</sequence>
<dbReference type="Proteomes" id="UP000789595">
    <property type="component" value="Unassembled WGS sequence"/>
</dbReference>
<organism evidence="1 2">
    <name type="scientific">Pelagomonas calceolata</name>
    <dbReference type="NCBI Taxonomy" id="35677"/>
    <lineage>
        <taxon>Eukaryota</taxon>
        <taxon>Sar</taxon>
        <taxon>Stramenopiles</taxon>
        <taxon>Ochrophyta</taxon>
        <taxon>Pelagophyceae</taxon>
        <taxon>Pelagomonadales</taxon>
        <taxon>Pelagomonadaceae</taxon>
        <taxon>Pelagomonas</taxon>
    </lineage>
</organism>
<proteinExistence type="predicted"/>
<dbReference type="EMBL" id="CAKKNE010000006">
    <property type="protein sequence ID" value="CAH0378670.1"/>
    <property type="molecule type" value="Genomic_DNA"/>
</dbReference>
<protein>
    <submittedName>
        <fullName evidence="1">Uncharacterized protein</fullName>
    </submittedName>
</protein>
<dbReference type="AlphaFoldDB" id="A0A8J2SW82"/>